<name>A0A1X1DDJ4_9GAMM</name>
<reference evidence="3 4" key="1">
    <citation type="journal article" date="2017" name="Antonie Van Leeuwenhoek">
        <title>Phylogenomic resolution of the bacterial genus Pantoea and its relationship with Erwinia and Tatumella.</title>
        <authorList>
            <person name="Palmer M."/>
            <person name="Steenkamp E.T."/>
            <person name="Coetzee M.P."/>
            <person name="Chan W.Y."/>
            <person name="van Zyl E."/>
            <person name="De Maayer P."/>
            <person name="Coutinho T.A."/>
            <person name="Blom J."/>
            <person name="Smits T.H."/>
            <person name="Duffy B."/>
            <person name="Venter S.N."/>
        </authorList>
    </citation>
    <scope>NUCLEOTIDE SEQUENCE [LARGE SCALE GENOMIC DNA]</scope>
    <source>
        <strain evidence="3 4">LMG 26277</strain>
    </source>
</reference>
<dbReference type="RefSeq" id="WP_244182789.1">
    <property type="nucleotide sequence ID" value="NZ_MLFS01000005.1"/>
</dbReference>
<dbReference type="CDD" id="cd04182">
    <property type="entry name" value="GT_2_like_f"/>
    <property type="match status" value="1"/>
</dbReference>
<dbReference type="PANTHER" id="PTHR43777">
    <property type="entry name" value="MOLYBDENUM COFACTOR CYTIDYLYLTRANSFERASE"/>
    <property type="match status" value="1"/>
</dbReference>
<dbReference type="Proteomes" id="UP000193104">
    <property type="component" value="Unassembled WGS sequence"/>
</dbReference>
<dbReference type="Pfam" id="PF12804">
    <property type="entry name" value="NTP_transf_3"/>
    <property type="match status" value="1"/>
</dbReference>
<keyword evidence="1" id="KW-0460">Magnesium</keyword>
<dbReference type="InterPro" id="IPR029044">
    <property type="entry name" value="Nucleotide-diphossugar_trans"/>
</dbReference>
<proteinExistence type="predicted"/>
<dbReference type="EMBL" id="MLFS01000005">
    <property type="protein sequence ID" value="ORM74684.1"/>
    <property type="molecule type" value="Genomic_DNA"/>
</dbReference>
<keyword evidence="4" id="KW-1185">Reference proteome</keyword>
<sequence>MHSPGIIILAAGLGTRFQQAGGQGNKLLAPYPDAFGVAQPLLKFTIDQAKRSGLPLILVTRPGYHAIHQLAQQAGIRIICLESAGSGESIAAAVRETPHWRGWLIQPGDMAWVTAEDHLRVARALQQGASQVRLTWQQQPGHPVGFAASWYATLSMLQGDTGARTLLNTAQLTLLEGHAGVTRDADLPASAPRHF</sequence>
<dbReference type="GO" id="GO:0016779">
    <property type="term" value="F:nucleotidyltransferase activity"/>
    <property type="evidence" value="ECO:0007669"/>
    <property type="project" value="UniProtKB-ARBA"/>
</dbReference>
<dbReference type="STRING" id="1076551.HA48_03010"/>
<protein>
    <recommendedName>
        <fullName evidence="2">MobA-like NTP transferase domain-containing protein</fullName>
    </recommendedName>
</protein>
<evidence type="ECO:0000313" key="3">
    <source>
        <dbReference type="EMBL" id="ORM74684.1"/>
    </source>
</evidence>
<organism evidence="3 4">
    <name type="scientific">Pantoea wallisii</name>
    <dbReference type="NCBI Taxonomy" id="1076551"/>
    <lineage>
        <taxon>Bacteria</taxon>
        <taxon>Pseudomonadati</taxon>
        <taxon>Pseudomonadota</taxon>
        <taxon>Gammaproteobacteria</taxon>
        <taxon>Enterobacterales</taxon>
        <taxon>Erwiniaceae</taxon>
        <taxon>Pantoea</taxon>
    </lineage>
</organism>
<accession>A0A1X1DDJ4</accession>
<gene>
    <name evidence="3" type="ORF">HA48_03010</name>
</gene>
<dbReference type="InterPro" id="IPR025877">
    <property type="entry name" value="MobA-like_NTP_Trfase"/>
</dbReference>
<evidence type="ECO:0000313" key="4">
    <source>
        <dbReference type="Proteomes" id="UP000193104"/>
    </source>
</evidence>
<evidence type="ECO:0000259" key="2">
    <source>
        <dbReference type="Pfam" id="PF12804"/>
    </source>
</evidence>
<feature type="domain" description="MobA-like NTP transferase" evidence="2">
    <location>
        <begin position="7"/>
        <end position="169"/>
    </location>
</feature>
<dbReference type="SUPFAM" id="SSF53448">
    <property type="entry name" value="Nucleotide-diphospho-sugar transferases"/>
    <property type="match status" value="1"/>
</dbReference>
<comment type="caution">
    <text evidence="3">The sequence shown here is derived from an EMBL/GenBank/DDBJ whole genome shotgun (WGS) entry which is preliminary data.</text>
</comment>
<evidence type="ECO:0000256" key="1">
    <source>
        <dbReference type="ARBA" id="ARBA00022842"/>
    </source>
</evidence>
<dbReference type="AlphaFoldDB" id="A0A1X1DDJ4"/>
<dbReference type="Gene3D" id="3.90.550.10">
    <property type="entry name" value="Spore Coat Polysaccharide Biosynthesis Protein SpsA, Chain A"/>
    <property type="match status" value="1"/>
</dbReference>
<dbReference type="PANTHER" id="PTHR43777:SF1">
    <property type="entry name" value="MOLYBDENUM COFACTOR CYTIDYLYLTRANSFERASE"/>
    <property type="match status" value="1"/>
</dbReference>